<dbReference type="Gene3D" id="3.90.190.10">
    <property type="entry name" value="Protein tyrosine phosphatase superfamily"/>
    <property type="match status" value="1"/>
</dbReference>
<dbReference type="PANTHER" id="PTHR10159:SF519">
    <property type="entry name" value="DUAL SPECIFICITY PROTEIN PHOSPHATASE MPK3"/>
    <property type="match status" value="1"/>
</dbReference>
<dbReference type="AlphaFoldDB" id="A0A8S3YP95"/>
<evidence type="ECO:0000256" key="2">
    <source>
        <dbReference type="ARBA" id="ARBA00013064"/>
    </source>
</evidence>
<dbReference type="EMBL" id="CAJHNH020000626">
    <property type="protein sequence ID" value="CAG5118899.1"/>
    <property type="molecule type" value="Genomic_DNA"/>
</dbReference>
<dbReference type="Pfam" id="PF00782">
    <property type="entry name" value="DSPc"/>
    <property type="match status" value="1"/>
</dbReference>
<evidence type="ECO:0000256" key="3">
    <source>
        <dbReference type="ARBA" id="ARBA00022801"/>
    </source>
</evidence>
<dbReference type="PROSITE" id="PS50054">
    <property type="entry name" value="TYR_PHOSPHATASE_DUAL"/>
    <property type="match status" value="1"/>
</dbReference>
<dbReference type="CDD" id="cd14498">
    <property type="entry name" value="DSP"/>
    <property type="match status" value="1"/>
</dbReference>
<evidence type="ECO:0000256" key="1">
    <source>
        <dbReference type="ARBA" id="ARBA00008601"/>
    </source>
</evidence>
<dbReference type="GO" id="GO:0017017">
    <property type="term" value="F:MAP kinase tyrosine/serine/threonine phosphatase activity"/>
    <property type="evidence" value="ECO:0007669"/>
    <property type="project" value="TreeGrafter"/>
</dbReference>
<proteinExistence type="inferred from homology"/>
<dbReference type="Proteomes" id="UP000678393">
    <property type="component" value="Unassembled WGS sequence"/>
</dbReference>
<dbReference type="SMART" id="SM00195">
    <property type="entry name" value="DSPc"/>
    <property type="match status" value="1"/>
</dbReference>
<keyword evidence="3" id="KW-0378">Hydrolase</keyword>
<evidence type="ECO:0000313" key="7">
    <source>
        <dbReference type="Proteomes" id="UP000678393"/>
    </source>
</evidence>
<reference evidence="6" key="1">
    <citation type="submission" date="2021-04" db="EMBL/GenBank/DDBJ databases">
        <authorList>
            <consortium name="Molecular Ecology Group"/>
        </authorList>
    </citation>
    <scope>NUCLEOTIDE SEQUENCE</scope>
</reference>
<dbReference type="InterPro" id="IPR000340">
    <property type="entry name" value="Dual-sp_phosphatase_cat-dom"/>
</dbReference>
<name>A0A8S3YP95_9EUPU</name>
<dbReference type="GO" id="GO:0033550">
    <property type="term" value="F:MAP kinase tyrosine phosphatase activity"/>
    <property type="evidence" value="ECO:0007669"/>
    <property type="project" value="TreeGrafter"/>
</dbReference>
<sequence length="561" mass="62441">MADFQPGEGEPAIINSKMTGSVESIDPDSHISRAKRKLVRSGSRSWFNKSLDQTVVKPAQTRTIRRQKSVTDFFQNMLIKGKSHLQDIFNSKKDKTKKYTATAVGGIKKHSPGSELTTDKMLDNGAVGGLDHNAGQSLNPDSRCNPFHNSCPNFFDKEELLTYPLILKPHGSFNSEANARTGNKQRSTTNGKKLIAPADFSATAKMFMINGPDNFRVKPEWSRLNRSNTMHCRVNASIVYPSEKQFIQLEHFHEDRLLTPVMAFPSPCGTMHTLEKGPVFRRKLSNISSSKQSIYSEFSSSPADDISGKGERKLVKSNSDTFAALRSFQETLSKASSDGNCFKTSIASSLASSMTSIENIMVGITDYLFLGSIEAAYNEPLLCKYNISSLVDMTNVSPTLIPPNKKSDCPCACTSKSHFRSKLNIGVDDIEWEDLEQYFDDINAFINGARKKQRRVLVFSYMGQSRAAAAVIQHIMQHYNISYQKALDIVRARRPQTKLNSGFVKSLLRLEKRLVLEDSDKNTRMFESLGPDISLNVSTGSMEALKIISAPPVVRGAWLEC</sequence>
<dbReference type="PANTHER" id="PTHR10159">
    <property type="entry name" value="DUAL SPECIFICITY PROTEIN PHOSPHATASE"/>
    <property type="match status" value="1"/>
</dbReference>
<feature type="domain" description="Tyrosine-protein phosphatase" evidence="5">
    <location>
        <begin position="359"/>
        <end position="516"/>
    </location>
</feature>
<dbReference type="InterPro" id="IPR020422">
    <property type="entry name" value="TYR_PHOSPHATASE_DUAL_dom"/>
</dbReference>
<dbReference type="EC" id="3.1.3.48" evidence="2"/>
<comment type="similarity">
    <text evidence="1">Belongs to the protein-tyrosine phosphatase family. Non-receptor class dual specificity subfamily.</text>
</comment>
<comment type="caution">
    <text evidence="6">The sequence shown here is derived from an EMBL/GenBank/DDBJ whole genome shotgun (WGS) entry which is preliminary data.</text>
</comment>
<organism evidence="6 7">
    <name type="scientific">Candidula unifasciata</name>
    <dbReference type="NCBI Taxonomy" id="100452"/>
    <lineage>
        <taxon>Eukaryota</taxon>
        <taxon>Metazoa</taxon>
        <taxon>Spiralia</taxon>
        <taxon>Lophotrochozoa</taxon>
        <taxon>Mollusca</taxon>
        <taxon>Gastropoda</taxon>
        <taxon>Heterobranchia</taxon>
        <taxon>Euthyneura</taxon>
        <taxon>Panpulmonata</taxon>
        <taxon>Eupulmonata</taxon>
        <taxon>Stylommatophora</taxon>
        <taxon>Helicina</taxon>
        <taxon>Helicoidea</taxon>
        <taxon>Geomitridae</taxon>
        <taxon>Candidula</taxon>
    </lineage>
</organism>
<gene>
    <name evidence="6" type="ORF">CUNI_LOCUS4457</name>
</gene>
<evidence type="ECO:0000313" key="6">
    <source>
        <dbReference type="EMBL" id="CAG5118899.1"/>
    </source>
</evidence>
<dbReference type="GO" id="GO:0008330">
    <property type="term" value="F:protein tyrosine/threonine phosphatase activity"/>
    <property type="evidence" value="ECO:0007669"/>
    <property type="project" value="TreeGrafter"/>
</dbReference>
<dbReference type="InterPro" id="IPR029021">
    <property type="entry name" value="Prot-tyrosine_phosphatase-like"/>
</dbReference>
<protein>
    <recommendedName>
        <fullName evidence="2">protein-tyrosine-phosphatase</fullName>
        <ecNumber evidence="2">3.1.3.48</ecNumber>
    </recommendedName>
</protein>
<dbReference type="GO" id="GO:0005829">
    <property type="term" value="C:cytosol"/>
    <property type="evidence" value="ECO:0007669"/>
    <property type="project" value="TreeGrafter"/>
</dbReference>
<keyword evidence="4" id="KW-0904">Protein phosphatase</keyword>
<evidence type="ECO:0000259" key="5">
    <source>
        <dbReference type="PROSITE" id="PS50054"/>
    </source>
</evidence>
<dbReference type="GO" id="GO:0043409">
    <property type="term" value="P:negative regulation of MAPK cascade"/>
    <property type="evidence" value="ECO:0007669"/>
    <property type="project" value="TreeGrafter"/>
</dbReference>
<evidence type="ECO:0000256" key="4">
    <source>
        <dbReference type="ARBA" id="ARBA00022912"/>
    </source>
</evidence>
<dbReference type="OrthoDB" id="2017893at2759"/>
<keyword evidence="7" id="KW-1185">Reference proteome</keyword>
<dbReference type="SUPFAM" id="SSF52799">
    <property type="entry name" value="(Phosphotyrosine protein) phosphatases II"/>
    <property type="match status" value="1"/>
</dbReference>
<accession>A0A8S3YP95</accession>